<comment type="caution">
    <text evidence="1">The sequence shown here is derived from an EMBL/GenBank/DDBJ whole genome shotgun (WGS) entry which is preliminary data.</text>
</comment>
<evidence type="ECO:0000313" key="1">
    <source>
        <dbReference type="EMBL" id="CAG8485517.1"/>
    </source>
</evidence>
<dbReference type="Gene3D" id="1.10.510.10">
    <property type="entry name" value="Transferase(Phosphotransferase) domain 1"/>
    <property type="match status" value="1"/>
</dbReference>
<organism evidence="1 2">
    <name type="scientific">Diversispora eburnea</name>
    <dbReference type="NCBI Taxonomy" id="1213867"/>
    <lineage>
        <taxon>Eukaryota</taxon>
        <taxon>Fungi</taxon>
        <taxon>Fungi incertae sedis</taxon>
        <taxon>Mucoromycota</taxon>
        <taxon>Glomeromycotina</taxon>
        <taxon>Glomeromycetes</taxon>
        <taxon>Diversisporales</taxon>
        <taxon>Diversisporaceae</taxon>
        <taxon>Diversispora</taxon>
    </lineage>
</organism>
<dbReference type="Proteomes" id="UP000789706">
    <property type="component" value="Unassembled WGS sequence"/>
</dbReference>
<evidence type="ECO:0000313" key="2">
    <source>
        <dbReference type="Proteomes" id="UP000789706"/>
    </source>
</evidence>
<dbReference type="SUPFAM" id="SSF56112">
    <property type="entry name" value="Protein kinase-like (PK-like)"/>
    <property type="match status" value="1"/>
</dbReference>
<dbReference type="OrthoDB" id="2342367at2759"/>
<sequence length="308" mass="36583">MSQTKHCFAGHSSNDFIYRDYKNEIYSNLECNMCTKEHYLQEFGTWSSGNSDIDKVIQESQSSLINRDQFTMNYNNSLQWIPYDDFYDIRHIADGGDGSVYSAKLRKGLKWYWDLNKQDWKYWVYYRFALKELKDSRYDLSEFLKKIIIVNDSDYINKCYGISKNPFTQNYIIVTDIYDYSLHHYLSCWDLRWETKIDLLLLISFGFDNLHRKNIVHDNKIMRQLEIADQNQGKVFKSQSELFPYPNKSHPQSCYISRCIYTLHGLHDSLDDIKSGKSSDPNLLKSNEIITYDMDSKESKECINLDKI</sequence>
<dbReference type="AlphaFoldDB" id="A0A9N8WKE2"/>
<dbReference type="EMBL" id="CAJVPK010000264">
    <property type="protein sequence ID" value="CAG8485517.1"/>
    <property type="molecule type" value="Genomic_DNA"/>
</dbReference>
<protein>
    <submittedName>
        <fullName evidence="1">410_t:CDS:1</fullName>
    </submittedName>
</protein>
<dbReference type="InterPro" id="IPR011009">
    <property type="entry name" value="Kinase-like_dom_sf"/>
</dbReference>
<accession>A0A9N8WKE2</accession>
<gene>
    <name evidence="1" type="ORF">DEBURN_LOCUS3894</name>
</gene>
<reference evidence="1" key="1">
    <citation type="submission" date="2021-06" db="EMBL/GenBank/DDBJ databases">
        <authorList>
            <person name="Kallberg Y."/>
            <person name="Tangrot J."/>
            <person name="Rosling A."/>
        </authorList>
    </citation>
    <scope>NUCLEOTIDE SEQUENCE</scope>
    <source>
        <strain evidence="1">AZ414A</strain>
    </source>
</reference>
<keyword evidence="2" id="KW-1185">Reference proteome</keyword>
<proteinExistence type="predicted"/>
<name>A0A9N8WKE2_9GLOM</name>